<accession>A0A9W4I9M4</accession>
<dbReference type="Proteomes" id="UP001153461">
    <property type="component" value="Unassembled WGS sequence"/>
</dbReference>
<sequence>YSLLYASFLDVLSSSVERPCDICVCSNFIFSLSFCLQSCVLCSSKMAMETPTKLKEVIVVTPHSPPVARKRKLTPSPGSSSPNKICILSSDAVFSSEQSVVRLKDSSLLASSKDLFPLGEATINRRFQIKTTHAHPESSDVPKSESQVINLPPSRHVILPFNLREKRTFYSNSAQLMHLFPRTKRLLFDGYFLVFLPLPPKPWPRTIAGVQPYFTTDPNDDGPMPSMKRMSKSRLFVDAEADVTHLPPSQVDEAFKLVFNFFTKTEISITQRTRTFTTVPRSIGSCNCFYLFDKEVRRPTRDQLPARRLIEPTGDVVDNSKYDILRPGVMLSSGTLSTTGPEYLTTSGALVEDSNSGERYMTVDSHGFPYGDRVFHPCASDKEIGQVIMEITHTDVAIVKLHDDVPFVNETFESPLEGKRPTKLQNFIAVDNLCPGDSVYMNSPFVGYSEGVCGPWTRDRIPSDDPSQPVLTWVRTRWCYMGQGSTETLRDGVCGSAIWDKDGNVIGFFRSAPVSGHFLDWSLCVGADHLIDRGFQVAK</sequence>
<protein>
    <submittedName>
        <fullName evidence="1">Uncharacterized protein</fullName>
    </submittedName>
</protein>
<organism evidence="1 2">
    <name type="scientific">Penicillium nalgiovense</name>
    <dbReference type="NCBI Taxonomy" id="60175"/>
    <lineage>
        <taxon>Eukaryota</taxon>
        <taxon>Fungi</taxon>
        <taxon>Dikarya</taxon>
        <taxon>Ascomycota</taxon>
        <taxon>Pezizomycotina</taxon>
        <taxon>Eurotiomycetes</taxon>
        <taxon>Eurotiomycetidae</taxon>
        <taxon>Eurotiales</taxon>
        <taxon>Aspergillaceae</taxon>
        <taxon>Penicillium</taxon>
    </lineage>
</organism>
<feature type="non-terminal residue" evidence="1">
    <location>
        <position position="539"/>
    </location>
</feature>
<proteinExistence type="predicted"/>
<evidence type="ECO:0000313" key="2">
    <source>
        <dbReference type="Proteomes" id="UP001153461"/>
    </source>
</evidence>
<dbReference type="EMBL" id="CAJVNV010000566">
    <property type="protein sequence ID" value="CAG8242912.1"/>
    <property type="molecule type" value="Genomic_DNA"/>
</dbReference>
<comment type="caution">
    <text evidence="1">The sequence shown here is derived from an EMBL/GenBank/DDBJ whole genome shotgun (WGS) entry which is preliminary data.</text>
</comment>
<dbReference type="AlphaFoldDB" id="A0A9W4I9M4"/>
<dbReference type="OrthoDB" id="7939818at2759"/>
<reference evidence="1" key="1">
    <citation type="submission" date="2021-07" db="EMBL/GenBank/DDBJ databases">
        <authorList>
            <person name="Branca A.L. A."/>
        </authorList>
    </citation>
    <scope>NUCLEOTIDE SEQUENCE</scope>
</reference>
<evidence type="ECO:0000313" key="1">
    <source>
        <dbReference type="EMBL" id="CAG8242912.1"/>
    </source>
</evidence>
<name>A0A9W4I9M4_PENNA</name>
<gene>
    <name evidence="1" type="ORF">PNAL_LOCUS8544</name>
</gene>